<evidence type="ECO:0000256" key="2">
    <source>
        <dbReference type="ARBA" id="ARBA00022723"/>
    </source>
</evidence>
<dbReference type="GO" id="GO:0000287">
    <property type="term" value="F:magnesium ion binding"/>
    <property type="evidence" value="ECO:0007669"/>
    <property type="project" value="TreeGrafter"/>
</dbReference>
<evidence type="ECO:0000259" key="6">
    <source>
        <dbReference type="Pfam" id="PF03328"/>
    </source>
</evidence>
<accession>A0A7Y9IR68</accession>
<feature type="binding site" evidence="5">
    <location>
        <position position="154"/>
    </location>
    <ligand>
        <name>Mg(2+)</name>
        <dbReference type="ChEBI" id="CHEBI:18420"/>
    </ligand>
</feature>
<protein>
    <submittedName>
        <fullName evidence="7">Citrate lyase subunit beta/citryl-CoA lyase</fullName>
        <ecNumber evidence="7">4.1.3.34</ecNumber>
    </submittedName>
</protein>
<keyword evidence="2 5" id="KW-0479">Metal-binding</keyword>
<keyword evidence="8" id="KW-1185">Reference proteome</keyword>
<feature type="binding site" evidence="4">
    <location>
        <position position="127"/>
    </location>
    <ligand>
        <name>substrate</name>
    </ligand>
</feature>
<dbReference type="PANTHER" id="PTHR32308:SF0">
    <property type="entry name" value="HPCH_HPAI ALDOLASE_CITRATE LYASE DOMAIN-CONTAINING PROTEIN"/>
    <property type="match status" value="1"/>
</dbReference>
<evidence type="ECO:0000313" key="8">
    <source>
        <dbReference type="Proteomes" id="UP000542125"/>
    </source>
</evidence>
<evidence type="ECO:0000256" key="5">
    <source>
        <dbReference type="PIRSR" id="PIRSR015582-2"/>
    </source>
</evidence>
<keyword evidence="7" id="KW-0456">Lyase</keyword>
<evidence type="ECO:0000256" key="4">
    <source>
        <dbReference type="PIRSR" id="PIRSR015582-1"/>
    </source>
</evidence>
<evidence type="ECO:0000256" key="1">
    <source>
        <dbReference type="ARBA" id="ARBA00001946"/>
    </source>
</evidence>
<dbReference type="InterPro" id="IPR005000">
    <property type="entry name" value="Aldolase/citrate-lyase_domain"/>
</dbReference>
<comment type="cofactor">
    <cofactor evidence="1">
        <name>Mg(2+)</name>
        <dbReference type="ChEBI" id="CHEBI:18420"/>
    </cofactor>
</comment>
<dbReference type="GO" id="GO:0006107">
    <property type="term" value="P:oxaloacetate metabolic process"/>
    <property type="evidence" value="ECO:0007669"/>
    <property type="project" value="TreeGrafter"/>
</dbReference>
<feature type="binding site" evidence="5">
    <location>
        <position position="127"/>
    </location>
    <ligand>
        <name>Mg(2+)</name>
        <dbReference type="ChEBI" id="CHEBI:18420"/>
    </ligand>
</feature>
<reference evidence="7 8" key="1">
    <citation type="submission" date="2020-07" db="EMBL/GenBank/DDBJ databases">
        <title>Genomic Encyclopedia of Type Strains, Phase IV (KMG-V): Genome sequencing to study the core and pangenomes of soil and plant-associated prokaryotes.</title>
        <authorList>
            <person name="Whitman W."/>
        </authorList>
    </citation>
    <scope>NUCLEOTIDE SEQUENCE [LARGE SCALE GENOMIC DNA]</scope>
    <source>
        <strain evidence="7 8">SAS40</strain>
    </source>
</reference>
<name>A0A7Y9IR68_9BURK</name>
<evidence type="ECO:0000256" key="3">
    <source>
        <dbReference type="ARBA" id="ARBA00022842"/>
    </source>
</evidence>
<sequence length="287" mass="30497">MRSKLFVPCSRPELFPKALASAADSLSFDLEDAVQESRKQEAREAIGAFLRGLAPADVTKTLIVRVNALDSGHFDADLDAIVCPALHIVNLPKPESADDILAAADALQRFETERGITTPIGLLANIETPTALTHASAIANASPRVVGLQVGLGDLFEDLGIDRTDTLAVHHVQFALRMAAGTAGIWAYDGAYAAIANPDGYRAEAEAARRLGFLGKTCIHPSQIAIANEVFRPSDKEIAHALRVVAAADQAEKDGVGAYTVDGQMIDPPFSRRARQIVKAAKELGLA</sequence>
<gene>
    <name evidence="7" type="ORF">FHW18_000837</name>
</gene>
<dbReference type="PANTHER" id="PTHR32308">
    <property type="entry name" value="LYASE BETA SUBUNIT, PUTATIVE (AFU_ORTHOLOGUE AFUA_4G13030)-RELATED"/>
    <property type="match status" value="1"/>
</dbReference>
<dbReference type="GO" id="GO:0008816">
    <property type="term" value="F:citryl-CoA lyase activity"/>
    <property type="evidence" value="ECO:0007669"/>
    <property type="project" value="UniProtKB-EC"/>
</dbReference>
<organism evidence="7 8">
    <name type="scientific">Pigmentiphaga litoralis</name>
    <dbReference type="NCBI Taxonomy" id="516702"/>
    <lineage>
        <taxon>Bacteria</taxon>
        <taxon>Pseudomonadati</taxon>
        <taxon>Pseudomonadota</taxon>
        <taxon>Betaproteobacteria</taxon>
        <taxon>Burkholderiales</taxon>
        <taxon>Alcaligenaceae</taxon>
        <taxon>Pigmentiphaga</taxon>
    </lineage>
</organism>
<dbReference type="AlphaFoldDB" id="A0A7Y9IR68"/>
<dbReference type="RefSeq" id="WP_179583665.1">
    <property type="nucleotide sequence ID" value="NZ_JACBYR010000001.1"/>
</dbReference>
<keyword evidence="3 5" id="KW-0460">Magnesium</keyword>
<dbReference type="InterPro" id="IPR015813">
    <property type="entry name" value="Pyrv/PenolPyrv_kinase-like_dom"/>
</dbReference>
<proteinExistence type="predicted"/>
<dbReference type="InterPro" id="IPR011206">
    <property type="entry name" value="Citrate_lyase_beta/mcl1/mcl2"/>
</dbReference>
<dbReference type="Proteomes" id="UP000542125">
    <property type="component" value="Unassembled WGS sequence"/>
</dbReference>
<dbReference type="SUPFAM" id="SSF51621">
    <property type="entry name" value="Phosphoenolpyruvate/pyruvate domain"/>
    <property type="match status" value="1"/>
</dbReference>
<dbReference type="InterPro" id="IPR040442">
    <property type="entry name" value="Pyrv_kinase-like_dom_sf"/>
</dbReference>
<dbReference type="EMBL" id="JACBYR010000001">
    <property type="protein sequence ID" value="NYE81566.1"/>
    <property type="molecule type" value="Genomic_DNA"/>
</dbReference>
<comment type="caution">
    <text evidence="7">The sequence shown here is derived from an EMBL/GenBank/DDBJ whole genome shotgun (WGS) entry which is preliminary data.</text>
</comment>
<evidence type="ECO:0000313" key="7">
    <source>
        <dbReference type="EMBL" id="NYE81566.1"/>
    </source>
</evidence>
<dbReference type="Gene3D" id="3.20.20.60">
    <property type="entry name" value="Phosphoenolpyruvate-binding domains"/>
    <property type="match status" value="1"/>
</dbReference>
<dbReference type="Pfam" id="PF03328">
    <property type="entry name" value="HpcH_HpaI"/>
    <property type="match status" value="1"/>
</dbReference>
<feature type="binding site" evidence="4">
    <location>
        <position position="65"/>
    </location>
    <ligand>
        <name>substrate</name>
    </ligand>
</feature>
<dbReference type="PIRSF" id="PIRSF015582">
    <property type="entry name" value="Cit_lyase_B"/>
    <property type="match status" value="1"/>
</dbReference>
<dbReference type="EC" id="4.1.3.34" evidence="7"/>
<feature type="domain" description="HpcH/HpaI aldolase/citrate lyase" evidence="6">
    <location>
        <begin position="2"/>
        <end position="221"/>
    </location>
</feature>